<organism evidence="2 3">
    <name type="scientific">Skermanella cutis</name>
    <dbReference type="NCBI Taxonomy" id="2775420"/>
    <lineage>
        <taxon>Bacteria</taxon>
        <taxon>Pseudomonadati</taxon>
        <taxon>Pseudomonadota</taxon>
        <taxon>Alphaproteobacteria</taxon>
        <taxon>Rhodospirillales</taxon>
        <taxon>Azospirillaceae</taxon>
        <taxon>Skermanella</taxon>
    </lineage>
</organism>
<dbReference type="RefSeq" id="WP_201078977.1">
    <property type="nucleotide sequence ID" value="NZ_CP067420.1"/>
</dbReference>
<accession>A0ABX7BA64</accession>
<dbReference type="EMBL" id="CP067420">
    <property type="protein sequence ID" value="QQP91256.1"/>
    <property type="molecule type" value="Genomic_DNA"/>
</dbReference>
<reference evidence="2" key="1">
    <citation type="submission" date="2021-02" db="EMBL/GenBank/DDBJ databases">
        <title>Skermanella TT6 skin isolate.</title>
        <authorList>
            <person name="Lee K."/>
            <person name="Ganzorig M."/>
        </authorList>
    </citation>
    <scope>NUCLEOTIDE SEQUENCE</scope>
    <source>
        <strain evidence="2">TT6</strain>
    </source>
</reference>
<keyword evidence="3" id="KW-1185">Reference proteome</keyword>
<evidence type="ECO:0000313" key="2">
    <source>
        <dbReference type="EMBL" id="QQP91256.1"/>
    </source>
</evidence>
<sequence>MSHTLEARATATPAVIPGDPPASGGTSAPVAAFREIVAAHGERTRGLRDTVSSLFVENRDLSDYAADGGPLPDLVLVGDNPGRREWENSVYLCAAGRAGRMAHAFFDGIYGPGSFRSKVMVLNKSSYHTPRTAGLTQTLRDGVVDSAVDRAIRHDQEENARLIAGIVALLGIPVVTIGMESGGATFRDFRRTLESRYRSLGEPPARFQGRSLPSPFRKVPHFSLSKIFCRNSDPRWNASLDRFLGAWEGRTPGLRTGNGNVSSKILLESRDRAMLSDYLSTVIMEAGDKVDFGFPPKMG</sequence>
<evidence type="ECO:0000313" key="3">
    <source>
        <dbReference type="Proteomes" id="UP000595197"/>
    </source>
</evidence>
<feature type="region of interest" description="Disordered" evidence="1">
    <location>
        <begin position="1"/>
        <end position="27"/>
    </location>
</feature>
<protein>
    <recommendedName>
        <fullName evidence="4">Uracil DNA glycosylase superfamily protein</fullName>
    </recommendedName>
</protein>
<evidence type="ECO:0000256" key="1">
    <source>
        <dbReference type="SAM" id="MobiDB-lite"/>
    </source>
</evidence>
<gene>
    <name evidence="2" type="ORF">IGS68_08635</name>
</gene>
<name>A0ABX7BA64_9PROT</name>
<evidence type="ECO:0008006" key="4">
    <source>
        <dbReference type="Google" id="ProtNLM"/>
    </source>
</evidence>
<dbReference type="Proteomes" id="UP000595197">
    <property type="component" value="Chromosome"/>
</dbReference>
<proteinExistence type="predicted"/>